<gene>
    <name evidence="2" type="ORF">IAB75_07035</name>
</gene>
<dbReference type="CDD" id="cd14948">
    <property type="entry name" value="BACON"/>
    <property type="match status" value="1"/>
</dbReference>
<evidence type="ECO:0000313" key="2">
    <source>
        <dbReference type="EMBL" id="MBO8483850.1"/>
    </source>
</evidence>
<dbReference type="InterPro" id="IPR043744">
    <property type="entry name" value="DUF5689"/>
</dbReference>
<dbReference type="Pfam" id="PF18942">
    <property type="entry name" value="DUF5689"/>
    <property type="match status" value="1"/>
</dbReference>
<dbReference type="AlphaFoldDB" id="A0A940IIK2"/>
<name>A0A940IIK2_9BACT</name>
<dbReference type="Proteomes" id="UP000725002">
    <property type="component" value="Unassembled WGS sequence"/>
</dbReference>
<feature type="domain" description="DUF5689" evidence="1">
    <location>
        <begin position="485"/>
        <end position="661"/>
    </location>
</feature>
<proteinExistence type="predicted"/>
<reference evidence="2" key="1">
    <citation type="submission" date="2020-10" db="EMBL/GenBank/DDBJ databases">
        <authorList>
            <person name="Gilroy R."/>
        </authorList>
    </citation>
    <scope>NUCLEOTIDE SEQUENCE</scope>
    <source>
        <strain evidence="2">G3-8215</strain>
    </source>
</reference>
<organism evidence="2 3">
    <name type="scientific">Candidatus Cryptobacteroides avicola</name>
    <dbReference type="NCBI Taxonomy" id="2840757"/>
    <lineage>
        <taxon>Bacteria</taxon>
        <taxon>Pseudomonadati</taxon>
        <taxon>Bacteroidota</taxon>
        <taxon>Bacteroidia</taxon>
        <taxon>Bacteroidales</taxon>
        <taxon>Candidatus Cryptobacteroides</taxon>
    </lineage>
</organism>
<dbReference type="InterPro" id="IPR024361">
    <property type="entry name" value="BACON"/>
</dbReference>
<dbReference type="EMBL" id="JADILV010000047">
    <property type="protein sequence ID" value="MBO8483850.1"/>
    <property type="molecule type" value="Genomic_DNA"/>
</dbReference>
<evidence type="ECO:0000313" key="3">
    <source>
        <dbReference type="Proteomes" id="UP000725002"/>
    </source>
</evidence>
<reference evidence="2" key="2">
    <citation type="journal article" date="2021" name="PeerJ">
        <title>Extensive microbial diversity within the chicken gut microbiome revealed by metagenomics and culture.</title>
        <authorList>
            <person name="Gilroy R."/>
            <person name="Ravi A."/>
            <person name="Getino M."/>
            <person name="Pursley I."/>
            <person name="Horton D.L."/>
            <person name="Alikhan N.F."/>
            <person name="Baker D."/>
            <person name="Gharbi K."/>
            <person name="Hall N."/>
            <person name="Watson M."/>
            <person name="Adriaenssens E.M."/>
            <person name="Foster-Nyarko E."/>
            <person name="Jarju S."/>
            <person name="Secka A."/>
            <person name="Antonio M."/>
            <person name="Oren A."/>
            <person name="Chaudhuri R.R."/>
            <person name="La Ragione R."/>
            <person name="Hildebrand F."/>
            <person name="Pallen M.J."/>
        </authorList>
    </citation>
    <scope>NUCLEOTIDE SEQUENCE</scope>
    <source>
        <strain evidence="2">G3-8215</strain>
    </source>
</reference>
<protein>
    <submittedName>
        <fullName evidence="2">BACON domain-containing protein</fullName>
    </submittedName>
</protein>
<accession>A0A940IIK2</accession>
<evidence type="ECO:0000259" key="1">
    <source>
        <dbReference type="Pfam" id="PF18942"/>
    </source>
</evidence>
<sequence length="1071" mass="112362">MSVFGLAASVLSGCVDDIKEPGGSLVVSPTEFNNVKGTGETLTINVESDLYWSVYAQDSDGKTVSWIEFDKTAGMGSDQILATVKPSASERSCEIIIQADGSDVRAVVKVSQGKGTGEVAEGYEMPVYDIFDNKNDDDVSAGPANGFIDGNVFLFNNGMTITRLGGESAMAYEWKNTYYEIVLNTTGWDAEGAAWEVKIPVATALSGRYRLLMASRSGAGIDWNVLYSNNGETYTDTGVTYSTTAGSRWKTLFFEIGGENAVQAGGTLYLKFVPSAAVAADTYVTFESGLLLTGEYPEPAQLPEVGGKVLYTCGFDNCNTGAPYTLPVGYIQSATGSFDGTEYGMKTSGTVVSMFGSIRLGTASASATVTLPGMELLGDGTADVKVSFKSVLYQSSDYKSATEGKATSATEVRIAEGQGTVENGVVDGLNNETFVEKTVIVRGINKDTQIQIGSYADGADHRFYIDDIVVEVEGEISYPEVVERSISEVISEYGAGLQTGGSAEIDRNIKVAATVVSDYHGGNIEDGIVVVQDDAAGIAVSVAGAESFAAGDKVEMSLAGGKITRDAGYTLTLAEGSVNVIASGEEVVARTVPVASIKESENMYVAIENCQVSDTDLGKTWSGSTMMENTSKQSFSVNVAGDAAFAGSQVPSLSGTVCGIVRGGAVCPRNAEDLSGLVLDRFGEEGVELMEPVVNIINIPAGSAAAVADNLAIENNTLTFGGSGRSVAGAKIELVGGTAAPDMKVGWQNKTNYFNNFIDVTYEGDGAYLLLSTPVSEEISGKTQVVFSLSSTTAAVRGTSWNIFWSKDGTDWTATETTYNNVNRTEASASAAANSFTMQNSTAVGITQSQFTVSAADRIQAGETIYFKIEPAEKGLAGTLRFAFGFYISSATIVNTVMPDGDNVLAANNFETCAFGPDYMIGTIGYMAVVSNNTDAYSGSYLPAGWSAVSGNVRCGYAFFGTASGTGFGVTTPALTKIEEGTADIKVHFKACLYEAANGKQAINGIVVEVAEGEGTVGELVWKTDPTSDYFGWHECSVTVSGATAATRVFIGAGSQSGDKRFFLDDVIVTK</sequence>
<comment type="caution">
    <text evidence="2">The sequence shown here is derived from an EMBL/GenBank/DDBJ whole genome shotgun (WGS) entry which is preliminary data.</text>
</comment>